<dbReference type="AlphaFoldDB" id="A0AB33VEC3"/>
<dbReference type="InterPro" id="IPR006115">
    <property type="entry name" value="6PGDH_NADP-bd"/>
</dbReference>
<dbReference type="InterPro" id="IPR013328">
    <property type="entry name" value="6PGD_dom2"/>
</dbReference>
<dbReference type="InterPro" id="IPR015814">
    <property type="entry name" value="Pgluconate_DH_NAD-bd_C"/>
</dbReference>
<dbReference type="EMBL" id="AAKL01000022">
    <property type="protein sequence ID" value="EAP72908.1"/>
    <property type="molecule type" value="Genomic_DNA"/>
</dbReference>
<gene>
    <name evidence="3" type="ORF">RRSL_02085</name>
</gene>
<evidence type="ECO:0000313" key="3">
    <source>
        <dbReference type="EMBL" id="EAP72908.1"/>
    </source>
</evidence>
<dbReference type="SUPFAM" id="SSF48179">
    <property type="entry name" value="6-phosphogluconate dehydrogenase C-terminal domain-like"/>
    <property type="match status" value="1"/>
</dbReference>
<evidence type="ECO:0000313" key="4">
    <source>
        <dbReference type="Proteomes" id="UP000005933"/>
    </source>
</evidence>
<comment type="caution">
    <text evidence="3">The sequence shown here is derived from an EMBL/GenBank/DDBJ whole genome shotgun (WGS) entry which is preliminary data.</text>
</comment>
<proteinExistence type="predicted"/>
<dbReference type="InterPro" id="IPR008927">
    <property type="entry name" value="6-PGluconate_DH-like_C_sf"/>
</dbReference>
<evidence type="ECO:0000259" key="1">
    <source>
        <dbReference type="Pfam" id="PF03446"/>
    </source>
</evidence>
<protein>
    <submittedName>
        <fullName evidence="3">FldX protein</fullName>
    </submittedName>
</protein>
<dbReference type="Gene3D" id="1.10.1040.10">
    <property type="entry name" value="N-(1-d-carboxylethyl)-l-norvaline Dehydrogenase, domain 2"/>
    <property type="match status" value="1"/>
</dbReference>
<dbReference type="Proteomes" id="UP000005933">
    <property type="component" value="Unassembled WGS sequence"/>
</dbReference>
<feature type="domain" description="Phosphogluconate dehydrogenase NAD-binding putative C-terminal" evidence="2">
    <location>
        <begin position="264"/>
        <end position="335"/>
    </location>
</feature>
<sequence length="380" mass="40453">MRCPSARRCMPPWATSKTAATWRCRSAARRPVRRPPRAAVSWARWSGSSTSSDGPAALDRTALQRNEPEHAMAPWHIGLIGFGEVGGIFGRALAAHPQVAGIHAWDLRFQRDPAFRQRVPAPIVAADSCDALCARATLVISAVTAANTLAVARQAALAIRPGAVFLDLNSASPGVKRQAAQAIEAAGAHYLEAGVMTSVPPYGIRVPMLIGGTQAGTMAPALAALGMDARPVSGRIGIASAIKMSRSILIKGLEALVIESYTNARRYGVEDHMLPTLAETFPGIDWPALGGYLFSRVAKHGQRRAEEMAEAARTVEETGIAPILARAIADKQQWVARLAADGAFEGLSEQDGWRAYSDRIIARTTEVPAPTPGHQDAQVN</sequence>
<reference evidence="3 4" key="1">
    <citation type="journal article" date="2006" name="Mol. Plant Microbe Interact.">
        <title>Identification of open reading frames unique to a select agent: Ralstonia solanacearum race 3 biovar 2.</title>
        <authorList>
            <person name="Gabriel D.W."/>
            <person name="Allen C."/>
            <person name="Schell M."/>
            <person name="Denny T.P."/>
            <person name="Greenberg J.T."/>
            <person name="Duan Y.P."/>
            <person name="Flores-Cruz Z."/>
            <person name="Huang Q."/>
            <person name="Clifford J.M."/>
            <person name="Presting G."/>
            <person name="Gonzalez E.T."/>
            <person name="Reddy J."/>
            <person name="Elphinstone J."/>
            <person name="Swanson J."/>
            <person name="Yao J."/>
            <person name="Mulholland V."/>
            <person name="Liu L."/>
            <person name="Farmerie W."/>
            <person name="Patnaikuni M."/>
            <person name="Balogh B."/>
            <person name="Norman D."/>
            <person name="Alvarez A."/>
            <person name="Castillo J.A."/>
            <person name="Jones J."/>
            <person name="Saddler G."/>
            <person name="Walunas T."/>
            <person name="Zhukov A."/>
            <person name="Mikhailova N."/>
        </authorList>
    </citation>
    <scope>NUCLEOTIDE SEQUENCE [LARGE SCALE GENOMIC DNA]</scope>
    <source>
        <strain evidence="3 4">UW551</strain>
    </source>
</reference>
<accession>A0AB33VEC3</accession>
<dbReference type="GO" id="GO:0050661">
    <property type="term" value="F:NADP binding"/>
    <property type="evidence" value="ECO:0007669"/>
    <property type="project" value="InterPro"/>
</dbReference>
<dbReference type="Gene3D" id="3.40.50.720">
    <property type="entry name" value="NAD(P)-binding Rossmann-like Domain"/>
    <property type="match status" value="1"/>
</dbReference>
<dbReference type="SUPFAM" id="SSF51735">
    <property type="entry name" value="NAD(P)-binding Rossmann-fold domains"/>
    <property type="match status" value="1"/>
</dbReference>
<evidence type="ECO:0000259" key="2">
    <source>
        <dbReference type="Pfam" id="PF09130"/>
    </source>
</evidence>
<dbReference type="Pfam" id="PF03446">
    <property type="entry name" value="NAD_binding_2"/>
    <property type="match status" value="1"/>
</dbReference>
<feature type="domain" description="6-phosphogluconate dehydrogenase NADP-binding" evidence="1">
    <location>
        <begin position="77"/>
        <end position="197"/>
    </location>
</feature>
<dbReference type="InterPro" id="IPR036291">
    <property type="entry name" value="NAD(P)-bd_dom_sf"/>
</dbReference>
<organism evidence="3 4">
    <name type="scientific">Ralstonia solanacearum (strain UW551)</name>
    <dbReference type="NCBI Taxonomy" id="342110"/>
    <lineage>
        <taxon>Bacteria</taxon>
        <taxon>Pseudomonadati</taxon>
        <taxon>Pseudomonadota</taxon>
        <taxon>Betaproteobacteria</taxon>
        <taxon>Burkholderiales</taxon>
        <taxon>Burkholderiaceae</taxon>
        <taxon>Ralstonia</taxon>
        <taxon>Ralstonia solanacearum species complex</taxon>
    </lineage>
</organism>
<name>A0AB33VEC3_RALSU</name>
<dbReference type="Pfam" id="PF09130">
    <property type="entry name" value="DUF1932"/>
    <property type="match status" value="1"/>
</dbReference>